<evidence type="ECO:0000256" key="6">
    <source>
        <dbReference type="ARBA" id="ARBA00023163"/>
    </source>
</evidence>
<dbReference type="CDD" id="cd06530">
    <property type="entry name" value="S26_SPase_I"/>
    <property type="match status" value="1"/>
</dbReference>
<dbReference type="InterPro" id="IPR036286">
    <property type="entry name" value="LexA/Signal_pep-like_sf"/>
</dbReference>
<organism evidence="9 10">
    <name type="scientific">Halospeciosus flavus</name>
    <dbReference type="NCBI Taxonomy" id="3032283"/>
    <lineage>
        <taxon>Archaea</taxon>
        <taxon>Methanobacteriati</taxon>
        <taxon>Methanobacteriota</taxon>
        <taxon>Stenosarchaea group</taxon>
        <taxon>Halobacteria</taxon>
        <taxon>Halobacteriales</taxon>
        <taxon>Halobacteriaceae</taxon>
        <taxon>Halospeciosus</taxon>
    </lineage>
</organism>
<evidence type="ECO:0000256" key="4">
    <source>
        <dbReference type="ARBA" id="ARBA00023015"/>
    </source>
</evidence>
<feature type="region of interest" description="Disordered" evidence="7">
    <location>
        <begin position="79"/>
        <end position="102"/>
    </location>
</feature>
<comment type="subcellular location">
    <subcellularLocation>
        <location evidence="1">Membrane</location>
    </subcellularLocation>
</comment>
<protein>
    <submittedName>
        <fullName evidence="9">Signal peptidase I</fullName>
        <ecNumber evidence="9">3.4.21.89</ecNumber>
    </submittedName>
</protein>
<proteinExistence type="predicted"/>
<evidence type="ECO:0000313" key="10">
    <source>
        <dbReference type="Proteomes" id="UP001596447"/>
    </source>
</evidence>
<dbReference type="AlphaFoldDB" id="A0ABD5Z1H0"/>
<dbReference type="EC" id="3.4.21.89" evidence="9"/>
<dbReference type="PANTHER" id="PTHR34236:SF1">
    <property type="entry name" value="DIMETHYL SULFOXIDE REDUCTASE TRANSCRIPTIONAL ACTIVATOR"/>
    <property type="match status" value="1"/>
</dbReference>
<feature type="domain" description="HTH bat-type" evidence="8">
    <location>
        <begin position="139"/>
        <end position="190"/>
    </location>
</feature>
<name>A0ABD5Z1H0_9EURY</name>
<accession>A0ABD5Z1H0</accession>
<dbReference type="PANTHER" id="PTHR34236">
    <property type="entry name" value="DIMETHYL SULFOXIDE REDUCTASE TRANSCRIPTIONAL ACTIVATOR"/>
    <property type="match status" value="1"/>
</dbReference>
<evidence type="ECO:0000256" key="3">
    <source>
        <dbReference type="ARBA" id="ARBA00022989"/>
    </source>
</evidence>
<dbReference type="InterPro" id="IPR007050">
    <property type="entry name" value="HTH_bacterioopsin"/>
</dbReference>
<dbReference type="SUPFAM" id="SSF51306">
    <property type="entry name" value="LexA/Signal peptidase"/>
    <property type="match status" value="1"/>
</dbReference>
<dbReference type="RefSeq" id="WP_279528979.1">
    <property type="nucleotide sequence ID" value="NZ_CP122312.1"/>
</dbReference>
<keyword evidence="9" id="KW-0378">Hydrolase</keyword>
<dbReference type="GO" id="GO:0016020">
    <property type="term" value="C:membrane"/>
    <property type="evidence" value="ECO:0007669"/>
    <property type="project" value="UniProtKB-SubCell"/>
</dbReference>
<dbReference type="Gene3D" id="1.10.10.10">
    <property type="entry name" value="Winged helix-like DNA-binding domain superfamily/Winged helix DNA-binding domain"/>
    <property type="match status" value="1"/>
</dbReference>
<keyword evidence="5" id="KW-0472">Membrane</keyword>
<evidence type="ECO:0000256" key="7">
    <source>
        <dbReference type="SAM" id="MobiDB-lite"/>
    </source>
</evidence>
<keyword evidence="3" id="KW-1133">Transmembrane helix</keyword>
<dbReference type="Proteomes" id="UP001596447">
    <property type="component" value="Unassembled WGS sequence"/>
</dbReference>
<dbReference type="Pfam" id="PF04967">
    <property type="entry name" value="HTH_10"/>
    <property type="match status" value="1"/>
</dbReference>
<evidence type="ECO:0000256" key="1">
    <source>
        <dbReference type="ARBA" id="ARBA00004370"/>
    </source>
</evidence>
<gene>
    <name evidence="9" type="ORF">ACFQJ9_06305</name>
</gene>
<dbReference type="EMBL" id="JBHTAR010000011">
    <property type="protein sequence ID" value="MFC7199029.1"/>
    <property type="molecule type" value="Genomic_DNA"/>
</dbReference>
<dbReference type="InterPro" id="IPR001733">
    <property type="entry name" value="Peptidase_S26B"/>
</dbReference>
<comment type="caution">
    <text evidence="9">The sequence shown here is derived from an EMBL/GenBank/DDBJ whole genome shotgun (WGS) entry which is preliminary data.</text>
</comment>
<evidence type="ECO:0000256" key="5">
    <source>
        <dbReference type="ARBA" id="ARBA00023136"/>
    </source>
</evidence>
<dbReference type="InterPro" id="IPR019533">
    <property type="entry name" value="Peptidase_S26"/>
</dbReference>
<dbReference type="NCBIfam" id="TIGR02228">
    <property type="entry name" value="sigpep_I_arch"/>
    <property type="match status" value="1"/>
</dbReference>
<evidence type="ECO:0000256" key="2">
    <source>
        <dbReference type="ARBA" id="ARBA00022692"/>
    </source>
</evidence>
<sequence length="195" mass="20688">MLRTVGFGLFVVVALLLLPANAPVQVGYVYSDSMEPTLGVDDGYLLVPADAVEVGDVVTFQLETRDTLVTHRVVGRTDGGFLTKGDANPSADQASGHPPVTSEDVVGRVLTVGGTPLVRQTSVPAGGVARREGAPTDALTDRQREVLQCAHNGGFFDRPRAHTGEEIAAKLEIAPATFHQHVRTGTSRLFDALFD</sequence>
<dbReference type="InterPro" id="IPR036388">
    <property type="entry name" value="WH-like_DNA-bd_sf"/>
</dbReference>
<dbReference type="GO" id="GO:0009003">
    <property type="term" value="F:signal peptidase activity"/>
    <property type="evidence" value="ECO:0007669"/>
    <property type="project" value="UniProtKB-EC"/>
</dbReference>
<reference evidence="9 10" key="1">
    <citation type="journal article" date="2019" name="Int. J. Syst. Evol. Microbiol.">
        <title>The Global Catalogue of Microorganisms (GCM) 10K type strain sequencing project: providing services to taxonomists for standard genome sequencing and annotation.</title>
        <authorList>
            <consortium name="The Broad Institute Genomics Platform"/>
            <consortium name="The Broad Institute Genome Sequencing Center for Infectious Disease"/>
            <person name="Wu L."/>
            <person name="Ma J."/>
        </authorList>
    </citation>
    <scope>NUCLEOTIDE SEQUENCE [LARGE SCALE GENOMIC DNA]</scope>
    <source>
        <strain evidence="9 10">XZGYJ-43</strain>
    </source>
</reference>
<keyword evidence="10" id="KW-1185">Reference proteome</keyword>
<evidence type="ECO:0000259" key="8">
    <source>
        <dbReference type="Pfam" id="PF04967"/>
    </source>
</evidence>
<keyword evidence="2" id="KW-0812">Transmembrane</keyword>
<evidence type="ECO:0000313" key="9">
    <source>
        <dbReference type="EMBL" id="MFC7199029.1"/>
    </source>
</evidence>
<keyword evidence="4" id="KW-0805">Transcription regulation</keyword>
<keyword evidence="6" id="KW-0804">Transcription</keyword>